<evidence type="ECO:0000313" key="4">
    <source>
        <dbReference type="EMBL" id="GIH18026.1"/>
    </source>
</evidence>
<evidence type="ECO:0000313" key="5">
    <source>
        <dbReference type="Proteomes" id="UP000642748"/>
    </source>
</evidence>
<comment type="subcellular location">
    <subcellularLocation>
        <location evidence="1">Cell envelope</location>
    </subcellularLocation>
</comment>
<dbReference type="RefSeq" id="WP_203921565.1">
    <property type="nucleotide sequence ID" value="NZ_BONZ01000062.1"/>
</dbReference>
<reference evidence="4" key="1">
    <citation type="submission" date="2021-01" db="EMBL/GenBank/DDBJ databases">
        <title>Whole genome shotgun sequence of Rugosimonospora africana NBRC 104875.</title>
        <authorList>
            <person name="Komaki H."/>
            <person name="Tamura T."/>
        </authorList>
    </citation>
    <scope>NUCLEOTIDE SEQUENCE</scope>
    <source>
        <strain evidence="4">NBRC 104875</strain>
    </source>
</reference>
<dbReference type="InterPro" id="IPR025997">
    <property type="entry name" value="SBP_2_dom"/>
</dbReference>
<dbReference type="Gene3D" id="3.40.50.2300">
    <property type="match status" value="2"/>
</dbReference>
<feature type="chain" id="PRO_5035303156" evidence="2">
    <location>
        <begin position="38"/>
        <end position="359"/>
    </location>
</feature>
<feature type="domain" description="Periplasmic binding protein" evidence="3">
    <location>
        <begin position="56"/>
        <end position="313"/>
    </location>
</feature>
<dbReference type="InterPro" id="IPR050555">
    <property type="entry name" value="Bact_Solute-Bind_Prot2"/>
</dbReference>
<evidence type="ECO:0000256" key="1">
    <source>
        <dbReference type="ARBA" id="ARBA00004196"/>
    </source>
</evidence>
<dbReference type="GO" id="GO:0030288">
    <property type="term" value="C:outer membrane-bounded periplasmic space"/>
    <property type="evidence" value="ECO:0007669"/>
    <property type="project" value="TreeGrafter"/>
</dbReference>
<organism evidence="4 5">
    <name type="scientific">Rugosimonospora africana</name>
    <dbReference type="NCBI Taxonomy" id="556532"/>
    <lineage>
        <taxon>Bacteria</taxon>
        <taxon>Bacillati</taxon>
        <taxon>Actinomycetota</taxon>
        <taxon>Actinomycetes</taxon>
        <taxon>Micromonosporales</taxon>
        <taxon>Micromonosporaceae</taxon>
        <taxon>Rugosimonospora</taxon>
    </lineage>
</organism>
<name>A0A8J3VTT5_9ACTN</name>
<dbReference type="AlphaFoldDB" id="A0A8J3VTT5"/>
<dbReference type="InterPro" id="IPR028082">
    <property type="entry name" value="Peripla_BP_I"/>
</dbReference>
<dbReference type="Proteomes" id="UP000642748">
    <property type="component" value="Unassembled WGS sequence"/>
</dbReference>
<proteinExistence type="predicted"/>
<dbReference type="PROSITE" id="PS51257">
    <property type="entry name" value="PROKAR_LIPOPROTEIN"/>
    <property type="match status" value="1"/>
</dbReference>
<dbReference type="GO" id="GO:0030246">
    <property type="term" value="F:carbohydrate binding"/>
    <property type="evidence" value="ECO:0007669"/>
    <property type="project" value="TreeGrafter"/>
</dbReference>
<evidence type="ECO:0000259" key="3">
    <source>
        <dbReference type="Pfam" id="PF13407"/>
    </source>
</evidence>
<gene>
    <name evidence="4" type="primary">rhaS</name>
    <name evidence="4" type="ORF">Raf01_61980</name>
</gene>
<dbReference type="SUPFAM" id="SSF53822">
    <property type="entry name" value="Periplasmic binding protein-like I"/>
    <property type="match status" value="1"/>
</dbReference>
<dbReference type="PANTHER" id="PTHR30036:SF8">
    <property type="entry name" value="ABC-TYPE SUGAR TRANSPORT SYSTEM PERIPLASMIC COMPONENT-LIKE PROTEIN"/>
    <property type="match status" value="1"/>
</dbReference>
<keyword evidence="5" id="KW-1185">Reference proteome</keyword>
<dbReference type="EMBL" id="BONZ01000062">
    <property type="protein sequence ID" value="GIH18026.1"/>
    <property type="molecule type" value="Genomic_DNA"/>
</dbReference>
<dbReference type="PANTHER" id="PTHR30036">
    <property type="entry name" value="D-XYLOSE-BINDING PERIPLASMIC PROTEIN"/>
    <property type="match status" value="1"/>
</dbReference>
<sequence length="359" mass="36890">MSMRQASGFTTRARFGAAVLAAAAVVSVSACSSGSNAGGTSGGSVAKVKSGDPITVAIVPKLLGLSVFEANVKGAKQVAPSLKVTVNYTASVQASGPDQANIINGLVKSNNPPNVIAYSANDPTSEVPALMAAKAAGIKVIGFDSDVTATARDYFIQDTGYPEMGKALIDAVVQKFGDSGTIGILSSTKDATIQNAWIDAMQSYIKSSYPKLKVGPIGYGQSNQATSQTQATNLINSNPDLKALIPIDGAAVPGALAAVKAIGKAGKIGVFGIGDPNPNKQYFEDGSLTGLFLWDEVKQGQLIAYVARKVADGTMPAAGGTFTAGDLGSFTVSDDPAPGTIIFSKPLEFTKDNYKQYDF</sequence>
<accession>A0A8J3VTT5</accession>
<dbReference type="Pfam" id="PF13407">
    <property type="entry name" value="Peripla_BP_4"/>
    <property type="match status" value="1"/>
</dbReference>
<keyword evidence="2" id="KW-0732">Signal</keyword>
<evidence type="ECO:0000256" key="2">
    <source>
        <dbReference type="SAM" id="SignalP"/>
    </source>
</evidence>
<comment type="caution">
    <text evidence="4">The sequence shown here is derived from an EMBL/GenBank/DDBJ whole genome shotgun (WGS) entry which is preliminary data.</text>
</comment>
<feature type="signal peptide" evidence="2">
    <location>
        <begin position="1"/>
        <end position="37"/>
    </location>
</feature>
<protein>
    <submittedName>
        <fullName evidence="4">Rhamnose ABC transporter substrate-binding protein</fullName>
    </submittedName>
</protein>